<dbReference type="EMBL" id="OX359470">
    <property type="protein sequence ID" value="CAI3971171.1"/>
    <property type="molecule type" value="Genomic_DNA"/>
</dbReference>
<name>A0A9N6WS34_9VIRU</name>
<reference evidence="1" key="1">
    <citation type="submission" date="2022-10" db="EMBL/GenBank/DDBJ databases">
        <authorList>
            <person name="Meaden S."/>
        </authorList>
    </citation>
    <scope>NUCLEOTIDE SEQUENCE</scope>
</reference>
<accession>A0A9N6WS34</accession>
<gene>
    <name evidence="1" type="ORF">ORM20_00122</name>
</gene>
<evidence type="ECO:0000313" key="1">
    <source>
        <dbReference type="EMBL" id="CAI3971171.1"/>
    </source>
</evidence>
<sequence length="127" mass="14592">MSLTEAIKSNTESFMTWLREEISNEYGDCGGDRVAGCPVCDVWDIYDSIEARIRGKKRLVKVWCEYDIGGTFADGHEEVFESTEDAWRYLEDNQKFLLDGLNENFEDLESQGLLTLTVYETDLVREG</sequence>
<protein>
    <submittedName>
        <fullName evidence="1">Uncharacterized protein</fullName>
    </submittedName>
</protein>
<organism evidence="1">
    <name type="scientific">Ochrobactrum phage ORM_20</name>
    <dbReference type="NCBI Taxonomy" id="2985243"/>
    <lineage>
        <taxon>Viruses</taxon>
    </lineage>
</organism>
<proteinExistence type="predicted"/>